<comment type="caution">
    <text evidence="4">The sequence shown here is derived from an EMBL/GenBank/DDBJ whole genome shotgun (WGS) entry which is preliminary data.</text>
</comment>
<dbReference type="OrthoDB" id="19679at2759"/>
<accession>A0A0H1BCI7</accession>
<name>A0A0H1BCI7_9EURO</name>
<dbReference type="Proteomes" id="UP000053573">
    <property type="component" value="Unassembled WGS sequence"/>
</dbReference>
<dbReference type="Pfam" id="PF09751">
    <property type="entry name" value="Es2"/>
    <property type="match status" value="1"/>
</dbReference>
<dbReference type="PANTHER" id="PTHR12940">
    <property type="entry name" value="ES-2 PROTEIN - RELATED"/>
    <property type="match status" value="1"/>
</dbReference>
<dbReference type="EMBL" id="LDEV01002443">
    <property type="protein sequence ID" value="KLJ09070.1"/>
    <property type="molecule type" value="Genomic_DNA"/>
</dbReference>
<evidence type="ECO:0000313" key="4">
    <source>
        <dbReference type="EMBL" id="KLJ09070.1"/>
    </source>
</evidence>
<gene>
    <name evidence="4" type="ORF">EMPG_15506</name>
</gene>
<evidence type="ECO:0000256" key="3">
    <source>
        <dbReference type="ARBA" id="ARBA00023242"/>
    </source>
</evidence>
<evidence type="ECO:0000256" key="2">
    <source>
        <dbReference type="ARBA" id="ARBA00009072"/>
    </source>
</evidence>
<dbReference type="AlphaFoldDB" id="A0A0H1BCI7"/>
<organism evidence="4 5">
    <name type="scientific">Blastomyces silverae</name>
    <dbReference type="NCBI Taxonomy" id="2060906"/>
    <lineage>
        <taxon>Eukaryota</taxon>
        <taxon>Fungi</taxon>
        <taxon>Dikarya</taxon>
        <taxon>Ascomycota</taxon>
        <taxon>Pezizomycotina</taxon>
        <taxon>Eurotiomycetes</taxon>
        <taxon>Eurotiomycetidae</taxon>
        <taxon>Onygenales</taxon>
        <taxon>Ajellomycetaceae</taxon>
        <taxon>Blastomyces</taxon>
    </lineage>
</organism>
<dbReference type="PANTHER" id="PTHR12940:SF0">
    <property type="entry name" value="SPLICING FACTOR ESS-2 HOMOLOG"/>
    <property type="match status" value="1"/>
</dbReference>
<protein>
    <submittedName>
        <fullName evidence="4">Uncharacterized protein</fullName>
    </submittedName>
</protein>
<keyword evidence="3" id="KW-0539">Nucleus</keyword>
<sequence>MSLSMFQTKYTSEDNESFYKVLDRQNVKKRQKYAWMWNGNKILAPRQIAAVDFGFSFGVGFGFGKRNS</sequence>
<dbReference type="InterPro" id="IPR019148">
    <property type="entry name" value="Nuclear_protein_DGCR14_ESS-2"/>
</dbReference>
<reference evidence="5" key="1">
    <citation type="journal article" date="2015" name="PLoS Genet.">
        <title>The dynamic genome and transcriptome of the human fungal pathogen Blastomyces and close relative Emmonsia.</title>
        <authorList>
            <person name="Munoz J.F."/>
            <person name="Gauthier G.M."/>
            <person name="Desjardins C.A."/>
            <person name="Gallo J.E."/>
            <person name="Holder J."/>
            <person name="Sullivan T.D."/>
            <person name="Marty A.J."/>
            <person name="Carmen J.C."/>
            <person name="Chen Z."/>
            <person name="Ding L."/>
            <person name="Gujja S."/>
            <person name="Magrini V."/>
            <person name="Misas E."/>
            <person name="Mitreva M."/>
            <person name="Priest M."/>
            <person name="Saif S."/>
            <person name="Whiston E.A."/>
            <person name="Young S."/>
            <person name="Zeng Q."/>
            <person name="Goldman W.E."/>
            <person name="Mardis E.R."/>
            <person name="Taylor J.W."/>
            <person name="McEwen J.G."/>
            <person name="Clay O.K."/>
            <person name="Klein B.S."/>
            <person name="Cuomo C.A."/>
        </authorList>
    </citation>
    <scope>NUCLEOTIDE SEQUENCE [LARGE SCALE GENOMIC DNA]</scope>
    <source>
        <strain evidence="5">UAMH 139</strain>
    </source>
</reference>
<evidence type="ECO:0000256" key="1">
    <source>
        <dbReference type="ARBA" id="ARBA00004123"/>
    </source>
</evidence>
<evidence type="ECO:0000313" key="5">
    <source>
        <dbReference type="Proteomes" id="UP000053573"/>
    </source>
</evidence>
<comment type="similarity">
    <text evidence="2">Belongs to the ESS2 family.</text>
</comment>
<keyword evidence="5" id="KW-1185">Reference proteome</keyword>
<proteinExistence type="inferred from homology"/>
<dbReference type="GO" id="GO:0071013">
    <property type="term" value="C:catalytic step 2 spliceosome"/>
    <property type="evidence" value="ECO:0007669"/>
    <property type="project" value="TreeGrafter"/>
</dbReference>
<dbReference type="STRING" id="2060906.A0A0H1BCI7"/>
<comment type="subcellular location">
    <subcellularLocation>
        <location evidence="1">Nucleus</location>
    </subcellularLocation>
</comment>